<accession>A0A545TWR8</accession>
<dbReference type="InterPro" id="IPR016164">
    <property type="entry name" value="FAD-linked_Oxase-like_C"/>
</dbReference>
<proteinExistence type="predicted"/>
<feature type="domain" description="FAD-binding PCMH-type" evidence="5">
    <location>
        <begin position="1"/>
        <end position="187"/>
    </location>
</feature>
<dbReference type="InterPro" id="IPR004113">
    <property type="entry name" value="FAD-bd_oxidored_4_C"/>
</dbReference>
<dbReference type="Pfam" id="PF02913">
    <property type="entry name" value="FAD-oxidase_C"/>
    <property type="match status" value="1"/>
</dbReference>
<sequence length="421" mass="44826">MGDRFKPDSIEQVGEIVSWAAAENTPIEVLGRGSKAVLGRPTQTEYSLDLSALTGITLYEPDELVLSAKAGTPMAEIEAALAEQNQYLAFEPADYGPLLSGLARERGPSGSLGGVVSCNLAGPRRIKSGAARDHFLGLKGISGRGEIFQAGGRVVKNVTGYDLMKLHAGAYGTLSALTDVTVKVLPAPEKTRSVLLFGLDDAQAVIAMTQAMGSSHEVSAAAHLPAAVAQDFGSSHFPDAQSVTAIRVEGPGPSVKHRCAALRKELSGQAETEELHSHNSLSLWAFIRDVIPFALTDQDLSIERDAVWRISLPPARGADYITCLKTSLGEHAASVKYFFDWSGGLIWLALPEQDEARHEAVRNALAPFGGHATLIRASADLRNRIAVFQPLDLGIAALSSRVKKSFDPHGIMNPGRMYAGV</sequence>
<organism evidence="6 7">
    <name type="scientific">Denitrobaculum tricleocarpae</name>
    <dbReference type="NCBI Taxonomy" id="2591009"/>
    <lineage>
        <taxon>Bacteria</taxon>
        <taxon>Pseudomonadati</taxon>
        <taxon>Pseudomonadota</taxon>
        <taxon>Alphaproteobacteria</taxon>
        <taxon>Rhodospirillales</taxon>
        <taxon>Rhodospirillaceae</taxon>
        <taxon>Denitrobaculum</taxon>
    </lineage>
</organism>
<dbReference type="InterPro" id="IPR036318">
    <property type="entry name" value="FAD-bd_PCMH-like_sf"/>
</dbReference>
<dbReference type="InterPro" id="IPR016166">
    <property type="entry name" value="FAD-bd_PCMH"/>
</dbReference>
<dbReference type="GO" id="GO:0071949">
    <property type="term" value="F:FAD binding"/>
    <property type="evidence" value="ECO:0007669"/>
    <property type="project" value="InterPro"/>
</dbReference>
<evidence type="ECO:0000259" key="5">
    <source>
        <dbReference type="PROSITE" id="PS51387"/>
    </source>
</evidence>
<dbReference type="Proteomes" id="UP000315252">
    <property type="component" value="Unassembled WGS sequence"/>
</dbReference>
<dbReference type="InterPro" id="IPR016169">
    <property type="entry name" value="FAD-bd_PCMH_sub2"/>
</dbReference>
<reference evidence="6 7" key="1">
    <citation type="submission" date="2019-06" db="EMBL/GenBank/DDBJ databases">
        <title>Whole genome sequence for Rhodospirillaceae sp. R148.</title>
        <authorList>
            <person name="Wang G."/>
        </authorList>
    </citation>
    <scope>NUCLEOTIDE SEQUENCE [LARGE SCALE GENOMIC DNA]</scope>
    <source>
        <strain evidence="6 7">R148</strain>
    </source>
</reference>
<evidence type="ECO:0000313" key="6">
    <source>
        <dbReference type="EMBL" id="TQV81658.1"/>
    </source>
</evidence>
<protein>
    <submittedName>
        <fullName evidence="6">FAD-binding protein</fullName>
    </submittedName>
</protein>
<dbReference type="Gene3D" id="3.30.465.10">
    <property type="match status" value="1"/>
</dbReference>
<dbReference type="GO" id="GO:0016491">
    <property type="term" value="F:oxidoreductase activity"/>
    <property type="evidence" value="ECO:0007669"/>
    <property type="project" value="UniProtKB-KW"/>
</dbReference>
<comment type="cofactor">
    <cofactor evidence="1">
        <name>FAD</name>
        <dbReference type="ChEBI" id="CHEBI:57692"/>
    </cofactor>
</comment>
<dbReference type="PROSITE" id="PS51387">
    <property type="entry name" value="FAD_PCMH"/>
    <property type="match status" value="1"/>
</dbReference>
<evidence type="ECO:0000256" key="4">
    <source>
        <dbReference type="ARBA" id="ARBA00023002"/>
    </source>
</evidence>
<evidence type="ECO:0000313" key="7">
    <source>
        <dbReference type="Proteomes" id="UP000315252"/>
    </source>
</evidence>
<dbReference type="SUPFAM" id="SSF55103">
    <property type="entry name" value="FAD-linked oxidases, C-terminal domain"/>
    <property type="match status" value="1"/>
</dbReference>
<dbReference type="PANTHER" id="PTHR11748">
    <property type="entry name" value="D-LACTATE DEHYDROGENASE"/>
    <property type="match status" value="1"/>
</dbReference>
<evidence type="ECO:0000256" key="1">
    <source>
        <dbReference type="ARBA" id="ARBA00001974"/>
    </source>
</evidence>
<dbReference type="RefSeq" id="WP_142895289.1">
    <property type="nucleotide sequence ID" value="NZ_ML660053.1"/>
</dbReference>
<dbReference type="PANTHER" id="PTHR11748:SF103">
    <property type="entry name" value="GLYCOLATE OXIDASE SUBUNIT GLCE"/>
    <property type="match status" value="1"/>
</dbReference>
<evidence type="ECO:0000256" key="3">
    <source>
        <dbReference type="ARBA" id="ARBA00022827"/>
    </source>
</evidence>
<keyword evidence="2" id="KW-0285">Flavoprotein</keyword>
<comment type="caution">
    <text evidence="6">The sequence shown here is derived from an EMBL/GenBank/DDBJ whole genome shotgun (WGS) entry which is preliminary data.</text>
</comment>
<gene>
    <name evidence="6" type="ORF">FKG95_05255</name>
</gene>
<keyword evidence="3" id="KW-0274">FAD</keyword>
<dbReference type="Pfam" id="PF01565">
    <property type="entry name" value="FAD_binding_4"/>
    <property type="match status" value="1"/>
</dbReference>
<dbReference type="SUPFAM" id="SSF56176">
    <property type="entry name" value="FAD-binding/transporter-associated domain-like"/>
    <property type="match status" value="1"/>
</dbReference>
<evidence type="ECO:0000256" key="2">
    <source>
        <dbReference type="ARBA" id="ARBA00022630"/>
    </source>
</evidence>
<dbReference type="OrthoDB" id="9811557at2"/>
<name>A0A545TWR8_9PROT</name>
<keyword evidence="4" id="KW-0560">Oxidoreductase</keyword>
<keyword evidence="7" id="KW-1185">Reference proteome</keyword>
<dbReference type="AlphaFoldDB" id="A0A545TWR8"/>
<dbReference type="InterPro" id="IPR006094">
    <property type="entry name" value="Oxid_FAD_bind_N"/>
</dbReference>
<dbReference type="EMBL" id="VHSH01000002">
    <property type="protein sequence ID" value="TQV81658.1"/>
    <property type="molecule type" value="Genomic_DNA"/>
</dbReference>